<dbReference type="AlphaFoldDB" id="A0A1I2H045"/>
<evidence type="ECO:0000313" key="2">
    <source>
        <dbReference type="Proteomes" id="UP000183410"/>
    </source>
</evidence>
<organism evidence="1 2">
    <name type="scientific">Paenibacillus algorifonticola</name>
    <dbReference type="NCBI Taxonomy" id="684063"/>
    <lineage>
        <taxon>Bacteria</taxon>
        <taxon>Bacillati</taxon>
        <taxon>Bacillota</taxon>
        <taxon>Bacilli</taxon>
        <taxon>Bacillales</taxon>
        <taxon>Paenibacillaceae</taxon>
        <taxon>Paenibacillus</taxon>
    </lineage>
</organism>
<dbReference type="RefSeq" id="WP_046233693.1">
    <property type="nucleotide sequence ID" value="NZ_FONN01000019.1"/>
</dbReference>
<dbReference type="OrthoDB" id="2657913at2"/>
<gene>
    <name evidence="1" type="ORF">SAMN04487969_11945</name>
</gene>
<accession>A0A1I2H045</accession>
<keyword evidence="2" id="KW-1185">Reference proteome</keyword>
<evidence type="ECO:0000313" key="1">
    <source>
        <dbReference type="EMBL" id="SFF22780.1"/>
    </source>
</evidence>
<protein>
    <submittedName>
        <fullName evidence="1">Uncharacterized protein</fullName>
    </submittedName>
</protein>
<reference evidence="2" key="1">
    <citation type="submission" date="2016-10" db="EMBL/GenBank/DDBJ databases">
        <authorList>
            <person name="Varghese N."/>
            <person name="Submissions S."/>
        </authorList>
    </citation>
    <scope>NUCLEOTIDE SEQUENCE [LARGE SCALE GENOMIC DNA]</scope>
    <source>
        <strain evidence="2">CGMCC 1.10223</strain>
    </source>
</reference>
<dbReference type="Proteomes" id="UP000183410">
    <property type="component" value="Unassembled WGS sequence"/>
</dbReference>
<sequence>MNKSTVTYWMWTELAERLSAERGIHRKSGDTVMESHEGRLVRRLTVPRSWVDKGYVVEAPVEQPTLF</sequence>
<dbReference type="EMBL" id="FONN01000019">
    <property type="protein sequence ID" value="SFF22780.1"/>
    <property type="molecule type" value="Genomic_DNA"/>
</dbReference>
<proteinExistence type="predicted"/>
<name>A0A1I2H045_9BACL</name>